<evidence type="ECO:0000313" key="4">
    <source>
        <dbReference type="Proteomes" id="UP000011555"/>
    </source>
</evidence>
<dbReference type="RefSeq" id="WP_007140695.1">
    <property type="nucleotide sequence ID" value="NZ_AOLZ01000022.1"/>
</dbReference>
<dbReference type="Pfam" id="PF23960">
    <property type="entry name" value="DUF7289"/>
    <property type="match status" value="1"/>
</dbReference>
<keyword evidence="1" id="KW-0472">Membrane</keyword>
<sequence>MSCRDHRSDTKPKWLHDDRGVSEVVAFVLVFGIILSSIALLSVTGFQAMDDYQAIEQQRNGERAMGALAENFNDVLRYDGIDQRYGELSLRGGTIRTGSGGTAINVSVNGEFIGDRSAFAESGIDGDSIELGEFSYESGSDTLSYESGAVIRESDGGAVVLEDPLLTYNEETDTAIISLVRIDGDDRSIQSSESTGFTLSVENRTTEVVDDPGTVSVEVPTAESDAKEDAWGRTLEDWEAGERDDVDRAVITVVTVDISY</sequence>
<keyword evidence="1" id="KW-0812">Transmembrane</keyword>
<protein>
    <submittedName>
        <fullName evidence="3">Uncharacterized protein</fullName>
    </submittedName>
</protein>
<evidence type="ECO:0000313" key="2">
    <source>
        <dbReference type="EMBL" id="APW99690.1"/>
    </source>
</evidence>
<dbReference type="PATRIC" id="fig|358396.7.peg.974"/>
<dbReference type="EMBL" id="AOLZ01000022">
    <property type="protein sequence ID" value="EMA36140.1"/>
    <property type="molecule type" value="Genomic_DNA"/>
</dbReference>
<name>M0LVL8_NATLA</name>
<dbReference type="EMBL" id="CP019285">
    <property type="protein sequence ID" value="APW99690.1"/>
    <property type="molecule type" value="Genomic_DNA"/>
</dbReference>
<proteinExistence type="predicted"/>
<dbReference type="InterPro" id="IPR055713">
    <property type="entry name" value="DUF7289"/>
</dbReference>
<keyword evidence="4" id="KW-1185">Reference proteome</keyword>
<evidence type="ECO:0000313" key="3">
    <source>
        <dbReference type="EMBL" id="EMA36140.1"/>
    </source>
</evidence>
<reference evidence="2" key="3">
    <citation type="submission" date="2017-01" db="EMBL/GenBank/DDBJ databases">
        <authorList>
            <person name="Mah S.A."/>
            <person name="Swanson W.J."/>
            <person name="Moy G.W."/>
            <person name="Vacquier V.D."/>
        </authorList>
    </citation>
    <scope>NUCLEOTIDE SEQUENCE</scope>
    <source>
        <strain evidence="2">AJ5</strain>
    </source>
</reference>
<reference evidence="2 5" key="1">
    <citation type="journal article" date="2011" name="J. Bacteriol.">
        <title>Genome sequence of Halobiforma lacisalsi AJ5, an extremely halophilic archaeon which harbors a bop gene.</title>
        <authorList>
            <person name="Jiang X."/>
            <person name="Wang S."/>
            <person name="Cheng H."/>
            <person name="Huo Y."/>
            <person name="Zhang X."/>
            <person name="Zhu X."/>
            <person name="Han X."/>
            <person name="Ni P."/>
            <person name="Wu M."/>
        </authorList>
    </citation>
    <scope>NUCLEOTIDE SEQUENCE [LARGE SCALE GENOMIC DNA]</scope>
    <source>
        <strain evidence="2 5">AJ5</strain>
    </source>
</reference>
<dbReference type="GeneID" id="30923214"/>
<accession>M0LVL8</accession>
<evidence type="ECO:0000256" key="1">
    <source>
        <dbReference type="SAM" id="Phobius"/>
    </source>
</evidence>
<feature type="transmembrane region" description="Helical" evidence="1">
    <location>
        <begin position="21"/>
        <end position="43"/>
    </location>
</feature>
<dbReference type="AlphaFoldDB" id="M0LVL8"/>
<dbReference type="eggNOG" id="arCOG02911">
    <property type="taxonomic scope" value="Archaea"/>
</dbReference>
<gene>
    <name evidence="3" type="ORF">C445_04763</name>
    <name evidence="2" type="ORF">CHINAEXTREME_18780</name>
</gene>
<dbReference type="STRING" id="358396.CHINAEXTREME_18780"/>
<evidence type="ECO:0000313" key="5">
    <source>
        <dbReference type="Proteomes" id="UP000186547"/>
    </source>
</evidence>
<dbReference type="KEGG" id="hlc:CHINAEXTREME18780"/>
<reference evidence="3 4" key="2">
    <citation type="journal article" date="2014" name="PLoS Genet.">
        <title>Phylogenetically driven sequencing of extremely halophilic archaea reveals strategies for static and dynamic osmo-response.</title>
        <authorList>
            <person name="Becker E.A."/>
            <person name="Seitzer P.M."/>
            <person name="Tritt A."/>
            <person name="Larsen D."/>
            <person name="Krusor M."/>
            <person name="Yao A.I."/>
            <person name="Wu D."/>
            <person name="Madern D."/>
            <person name="Eisen J.A."/>
            <person name="Darling A.E."/>
            <person name="Facciotti M.T."/>
        </authorList>
    </citation>
    <scope>NUCLEOTIDE SEQUENCE [LARGE SCALE GENOMIC DNA]</scope>
    <source>
        <strain evidence="3 4">AJ5</strain>
    </source>
</reference>
<organism evidence="3 4">
    <name type="scientific">Natronobacterium lacisalsi AJ5</name>
    <dbReference type="NCBI Taxonomy" id="358396"/>
    <lineage>
        <taxon>Archaea</taxon>
        <taxon>Methanobacteriati</taxon>
        <taxon>Methanobacteriota</taxon>
        <taxon>Stenosarchaea group</taxon>
        <taxon>Halobacteria</taxon>
        <taxon>Halobacteriales</taxon>
        <taxon>Natrialbaceae</taxon>
        <taxon>Natronobacterium</taxon>
    </lineage>
</organism>
<dbReference type="Proteomes" id="UP000011555">
    <property type="component" value="Unassembled WGS sequence"/>
</dbReference>
<keyword evidence="1" id="KW-1133">Transmembrane helix</keyword>
<dbReference type="Proteomes" id="UP000186547">
    <property type="component" value="Chromosome"/>
</dbReference>